<evidence type="ECO:0000259" key="3">
    <source>
        <dbReference type="PROSITE" id="PS51845"/>
    </source>
</evidence>
<dbReference type="AlphaFoldDB" id="A0AAW0XDM7"/>
<dbReference type="EMBL" id="JARKIK010000040">
    <property type="protein sequence ID" value="KAK8738108.1"/>
    <property type="molecule type" value="Genomic_DNA"/>
</dbReference>
<keyword evidence="5" id="KW-1185">Reference proteome</keyword>
<sequence length="119" mass="14266">MMSYHSSCVEEELDRLSREEVPPQLPEVDNYYFCPLYLEDMDKVRHAIYMFVDLFGLSRFDKECLIRFTLTVKKNYRRVPYHNWTHGFSVANSMYTIIKHAPKTFRPLENDAALYRDSN</sequence>
<feature type="domain" description="PDEase" evidence="3">
    <location>
        <begin position="9"/>
        <end position="119"/>
    </location>
</feature>
<protein>
    <recommendedName>
        <fullName evidence="3">PDEase domain-containing protein</fullName>
    </recommendedName>
</protein>
<keyword evidence="2" id="KW-0378">Hydrolase</keyword>
<dbReference type="Proteomes" id="UP001445076">
    <property type="component" value="Unassembled WGS sequence"/>
</dbReference>
<accession>A0AAW0XDM7</accession>
<dbReference type="PROSITE" id="PS51845">
    <property type="entry name" value="PDEASE_I_2"/>
    <property type="match status" value="1"/>
</dbReference>
<dbReference type="InterPro" id="IPR036971">
    <property type="entry name" value="PDEase_catalytic_dom_sf"/>
</dbReference>
<comment type="caution">
    <text evidence="4">The sequence shown here is derived from an EMBL/GenBank/DDBJ whole genome shotgun (WGS) entry which is preliminary data.</text>
</comment>
<dbReference type="PANTHER" id="PTHR11347">
    <property type="entry name" value="CYCLIC NUCLEOTIDE PHOSPHODIESTERASE"/>
    <property type="match status" value="1"/>
</dbReference>
<organism evidence="4 5">
    <name type="scientific">Cherax quadricarinatus</name>
    <name type="common">Australian red claw crayfish</name>
    <dbReference type="NCBI Taxonomy" id="27406"/>
    <lineage>
        <taxon>Eukaryota</taxon>
        <taxon>Metazoa</taxon>
        <taxon>Ecdysozoa</taxon>
        <taxon>Arthropoda</taxon>
        <taxon>Crustacea</taxon>
        <taxon>Multicrustacea</taxon>
        <taxon>Malacostraca</taxon>
        <taxon>Eumalacostraca</taxon>
        <taxon>Eucarida</taxon>
        <taxon>Decapoda</taxon>
        <taxon>Pleocyemata</taxon>
        <taxon>Astacidea</taxon>
        <taxon>Parastacoidea</taxon>
        <taxon>Parastacidae</taxon>
        <taxon>Cherax</taxon>
    </lineage>
</organism>
<dbReference type="GO" id="GO:0046872">
    <property type="term" value="F:metal ion binding"/>
    <property type="evidence" value="ECO:0007669"/>
    <property type="project" value="UniProtKB-KW"/>
</dbReference>
<evidence type="ECO:0000313" key="5">
    <source>
        <dbReference type="Proteomes" id="UP001445076"/>
    </source>
</evidence>
<evidence type="ECO:0000256" key="1">
    <source>
        <dbReference type="ARBA" id="ARBA00022723"/>
    </source>
</evidence>
<keyword evidence="1" id="KW-0479">Metal-binding</keyword>
<dbReference type="GO" id="GO:0004114">
    <property type="term" value="F:3',5'-cyclic-nucleotide phosphodiesterase activity"/>
    <property type="evidence" value="ECO:0007669"/>
    <property type="project" value="InterPro"/>
</dbReference>
<gene>
    <name evidence="4" type="ORF">OTU49_004045</name>
</gene>
<dbReference type="InterPro" id="IPR002073">
    <property type="entry name" value="PDEase_catalytic_dom"/>
</dbReference>
<dbReference type="Gene3D" id="1.10.1300.10">
    <property type="entry name" value="3'5'-cyclic nucleotide phosphodiesterase, catalytic domain"/>
    <property type="match status" value="1"/>
</dbReference>
<evidence type="ECO:0000256" key="2">
    <source>
        <dbReference type="ARBA" id="ARBA00022801"/>
    </source>
</evidence>
<proteinExistence type="predicted"/>
<reference evidence="4 5" key="1">
    <citation type="journal article" date="2024" name="BMC Genomics">
        <title>Genome assembly of redclaw crayfish (Cherax quadricarinatus) provides insights into its immune adaptation and hypoxia tolerance.</title>
        <authorList>
            <person name="Liu Z."/>
            <person name="Zheng J."/>
            <person name="Li H."/>
            <person name="Fang K."/>
            <person name="Wang S."/>
            <person name="He J."/>
            <person name="Zhou D."/>
            <person name="Weng S."/>
            <person name="Chi M."/>
            <person name="Gu Z."/>
            <person name="He J."/>
            <person name="Li F."/>
            <person name="Wang M."/>
        </authorList>
    </citation>
    <scope>NUCLEOTIDE SEQUENCE [LARGE SCALE GENOMIC DNA]</scope>
    <source>
        <strain evidence="4">ZL_2023a</strain>
    </source>
</reference>
<name>A0AAW0XDM7_CHEQU</name>
<evidence type="ECO:0000313" key="4">
    <source>
        <dbReference type="EMBL" id="KAK8738108.1"/>
    </source>
</evidence>
<dbReference type="GO" id="GO:0007165">
    <property type="term" value="P:signal transduction"/>
    <property type="evidence" value="ECO:0007669"/>
    <property type="project" value="InterPro"/>
</dbReference>
<dbReference type="SUPFAM" id="SSF109604">
    <property type="entry name" value="HD-domain/PDEase-like"/>
    <property type="match status" value="1"/>
</dbReference>